<dbReference type="EMBL" id="FMVJ01000004">
    <property type="protein sequence ID" value="SCY52660.1"/>
    <property type="molecule type" value="Genomic_DNA"/>
</dbReference>
<dbReference type="STRING" id="549386.SAMN02927923_01567"/>
<keyword evidence="1" id="KW-0732">Signal</keyword>
<sequence length="353" mass="38423">MRAKVLWSILCGSLFLAGGNSSAQETLNFEAFQSGNWRATAHFQRNDESFSHCSMNASYNSGTSLFFAIDKELKWRIGFANQKWNLKAGQRYDIAYVIDNFPVNTSSAIAINDDFAIAELPATSDIFQQFRVGRMFVVREGNGFLRFSLNGTSRALSSLLACANEGKLRTASDYRAFGTTRQAVAPPAPAQGVTAEEKLEATQFVANILSTGELRDYKILTSSETNKPSMPDIVRTAAVAWSAPSSFGVLHIVPNGANNVDTLVGGVIGSDAEACKGTFASGKIPDADLPTMRRVFTTCSTDNEDTSHIEYIFVPRPNGSVYRFGTATLFSGDKPKVENQGLREALKKAVFNN</sequence>
<proteinExistence type="predicted"/>
<name>A0A1G5GN93_9HYPH</name>
<organism evidence="2 3">
    <name type="scientific">Microvirga guangxiensis</name>
    <dbReference type="NCBI Taxonomy" id="549386"/>
    <lineage>
        <taxon>Bacteria</taxon>
        <taxon>Pseudomonadati</taxon>
        <taxon>Pseudomonadota</taxon>
        <taxon>Alphaproteobacteria</taxon>
        <taxon>Hyphomicrobiales</taxon>
        <taxon>Methylobacteriaceae</taxon>
        <taxon>Microvirga</taxon>
    </lineage>
</organism>
<evidence type="ECO:0000256" key="1">
    <source>
        <dbReference type="SAM" id="SignalP"/>
    </source>
</evidence>
<protein>
    <submittedName>
        <fullName evidence="2">Uncharacterized protein</fullName>
    </submittedName>
</protein>
<feature type="signal peptide" evidence="1">
    <location>
        <begin position="1"/>
        <end position="23"/>
    </location>
</feature>
<gene>
    <name evidence="2" type="ORF">SAMN02927923_01567</name>
</gene>
<evidence type="ECO:0000313" key="3">
    <source>
        <dbReference type="Proteomes" id="UP000199569"/>
    </source>
</evidence>
<reference evidence="2 3" key="1">
    <citation type="submission" date="2016-10" db="EMBL/GenBank/DDBJ databases">
        <authorList>
            <person name="de Groot N.N."/>
        </authorList>
    </citation>
    <scope>NUCLEOTIDE SEQUENCE [LARGE SCALE GENOMIC DNA]</scope>
    <source>
        <strain evidence="2 3">CGMCC 1.7666</strain>
    </source>
</reference>
<keyword evidence="3" id="KW-1185">Reference proteome</keyword>
<accession>A0A1G5GN93</accession>
<evidence type="ECO:0000313" key="2">
    <source>
        <dbReference type="EMBL" id="SCY52660.1"/>
    </source>
</evidence>
<dbReference type="Proteomes" id="UP000199569">
    <property type="component" value="Unassembled WGS sequence"/>
</dbReference>
<feature type="chain" id="PRO_5011602553" evidence="1">
    <location>
        <begin position="24"/>
        <end position="353"/>
    </location>
</feature>
<dbReference type="AlphaFoldDB" id="A0A1G5GN93"/>